<gene>
    <name evidence="7" type="ORF">AKL17_2856</name>
</gene>
<dbReference type="OrthoDB" id="9805807at2"/>
<dbReference type="GO" id="GO:0030170">
    <property type="term" value="F:pyridoxal phosphate binding"/>
    <property type="evidence" value="ECO:0007669"/>
    <property type="project" value="InterPro"/>
</dbReference>
<dbReference type="EMBL" id="CP012661">
    <property type="protein sequence ID" value="AMY70092.1"/>
    <property type="molecule type" value="Genomic_DNA"/>
</dbReference>
<dbReference type="FunFam" id="3.40.640.10:FF:000035">
    <property type="entry name" value="O-succinylhomoserine sulfhydrylase"/>
    <property type="match status" value="1"/>
</dbReference>
<dbReference type="Gene3D" id="3.90.1150.10">
    <property type="entry name" value="Aspartate Aminotransferase, domain 1"/>
    <property type="match status" value="1"/>
</dbReference>
<name>A0A159Z4H0_9RHOB</name>
<dbReference type="AlphaFoldDB" id="A0A159Z4H0"/>
<dbReference type="PIRSF" id="PIRSF001434">
    <property type="entry name" value="CGS"/>
    <property type="match status" value="1"/>
</dbReference>
<evidence type="ECO:0000256" key="6">
    <source>
        <dbReference type="RuleBase" id="RU362118"/>
    </source>
</evidence>
<dbReference type="CDD" id="cd00614">
    <property type="entry name" value="CGS_like"/>
    <property type="match status" value="1"/>
</dbReference>
<dbReference type="PANTHER" id="PTHR43797">
    <property type="entry name" value="HOMOCYSTEINE/CYSTEINE SYNTHASE"/>
    <property type="match status" value="1"/>
</dbReference>
<dbReference type="PATRIC" id="fig|1335048.3.peg.2969"/>
<evidence type="ECO:0000256" key="4">
    <source>
        <dbReference type="ARBA" id="ARBA00022898"/>
    </source>
</evidence>
<keyword evidence="3 7" id="KW-0808">Transferase</keyword>
<dbReference type="SUPFAM" id="SSF53383">
    <property type="entry name" value="PLP-dependent transferases"/>
    <property type="match status" value="1"/>
</dbReference>
<dbReference type="GO" id="GO:0005737">
    <property type="term" value="C:cytoplasm"/>
    <property type="evidence" value="ECO:0007669"/>
    <property type="project" value="TreeGrafter"/>
</dbReference>
<dbReference type="InterPro" id="IPR006235">
    <property type="entry name" value="OAc-hSer/O-AcSer_sulfhydrylase"/>
</dbReference>
<sequence>MTQGFDTLQVHAGTAPDPATGARQVPIYQTTAYVFRDADHAARLFGLQEVGYIYSRLTNPTVSALANRIAALEGGVGAVCCSSGHAAQIMALFPLMGPGLNIVASTRLYGGTITQFSQTFKRFGWSARFVDFDDEAAVAAAIDDDTRAVFCESISNPGGYVTDLPAIAAIADKAGIPLIVDNTLASPYLCRPIEHGATLVVHSTTKYLTGNGTVTGGAIVDAGTFDWSASGKFPSLSAPEPAYHGLKFHEALGGMAFTFHSIAIGLRDLGMTMNPQAAHYTLMGIETLSLRMEKHVANAKAVAEWLEKDPRVEFVTYAGLASSPWNARVERICPKGAGALFTFAVKGGYEACVKLVDALQLFSHVANLGDTRSLVIHSASTTHRQLTPEQQQAAGAAPNVVRLSIGIENVEDLIADLDQALAVATA</sequence>
<dbReference type="GO" id="GO:0003961">
    <property type="term" value="F:O-acetylhomoserine aminocarboxypropyltransferase activity"/>
    <property type="evidence" value="ECO:0007669"/>
    <property type="project" value="TreeGrafter"/>
</dbReference>
<dbReference type="InterPro" id="IPR000277">
    <property type="entry name" value="Cys/Met-Metab_PyrdxlP-dep_enz"/>
</dbReference>
<dbReference type="Proteomes" id="UP000076128">
    <property type="component" value="Chromosome"/>
</dbReference>
<reference evidence="7 8" key="1">
    <citation type="submission" date="2015-09" db="EMBL/GenBank/DDBJ databases">
        <title>Complete genome sequence of Defluviimonas alba cai42t isolated from an oilfield in Xinjiang.</title>
        <authorList>
            <person name="Geng S."/>
            <person name="Pan X."/>
            <person name="Wu X."/>
        </authorList>
    </citation>
    <scope>NUCLEOTIDE SEQUENCE [LARGE SCALE GENOMIC DNA]</scope>
    <source>
        <strain evidence="8">cai42</strain>
    </source>
</reference>
<dbReference type="Pfam" id="PF01053">
    <property type="entry name" value="Cys_Met_Meta_PP"/>
    <property type="match status" value="1"/>
</dbReference>
<dbReference type="NCBIfam" id="TIGR01326">
    <property type="entry name" value="OAH_OAS_sulfhy"/>
    <property type="match status" value="1"/>
</dbReference>
<comment type="cofactor">
    <cofactor evidence="1 6">
        <name>pyridoxal 5'-phosphate</name>
        <dbReference type="ChEBI" id="CHEBI:597326"/>
    </cofactor>
</comment>
<dbReference type="GO" id="GO:0019346">
    <property type="term" value="P:transsulfuration"/>
    <property type="evidence" value="ECO:0007669"/>
    <property type="project" value="InterPro"/>
</dbReference>
<accession>A0A159Z4H0</accession>
<feature type="modified residue" description="N6-(pyridoxal phosphate)lysine" evidence="5">
    <location>
        <position position="206"/>
    </location>
</feature>
<dbReference type="GO" id="GO:0071269">
    <property type="term" value="P:L-homocysteine biosynthetic process"/>
    <property type="evidence" value="ECO:0007669"/>
    <property type="project" value="TreeGrafter"/>
</dbReference>
<evidence type="ECO:0000256" key="3">
    <source>
        <dbReference type="ARBA" id="ARBA00022679"/>
    </source>
</evidence>
<dbReference type="RefSeq" id="WP_066814197.1">
    <property type="nucleotide sequence ID" value="NZ_CP012661.1"/>
</dbReference>
<dbReference type="STRING" id="1335048.AKL17_2856"/>
<keyword evidence="8" id="KW-1185">Reference proteome</keyword>
<proteinExistence type="inferred from homology"/>
<evidence type="ECO:0000313" key="7">
    <source>
        <dbReference type="EMBL" id="AMY70092.1"/>
    </source>
</evidence>
<evidence type="ECO:0000256" key="1">
    <source>
        <dbReference type="ARBA" id="ARBA00001933"/>
    </source>
</evidence>
<dbReference type="InterPro" id="IPR015422">
    <property type="entry name" value="PyrdxlP-dep_Trfase_small"/>
</dbReference>
<dbReference type="GO" id="GO:0004124">
    <property type="term" value="F:cysteine synthase activity"/>
    <property type="evidence" value="ECO:0007669"/>
    <property type="project" value="TreeGrafter"/>
</dbReference>
<dbReference type="PANTHER" id="PTHR43797:SF2">
    <property type="entry name" value="HOMOCYSTEINE_CYSTEINE SYNTHASE"/>
    <property type="match status" value="1"/>
</dbReference>
<evidence type="ECO:0000256" key="5">
    <source>
        <dbReference type="PIRSR" id="PIRSR001434-2"/>
    </source>
</evidence>
<dbReference type="InterPro" id="IPR015424">
    <property type="entry name" value="PyrdxlP-dep_Trfase"/>
</dbReference>
<evidence type="ECO:0000313" key="8">
    <source>
        <dbReference type="Proteomes" id="UP000076128"/>
    </source>
</evidence>
<dbReference type="KEGG" id="daa:AKL17_2856"/>
<dbReference type="InterPro" id="IPR015421">
    <property type="entry name" value="PyrdxlP-dep_Trfase_major"/>
</dbReference>
<organism evidence="7 8">
    <name type="scientific">Frigidibacter mobilis</name>
    <dbReference type="NCBI Taxonomy" id="1335048"/>
    <lineage>
        <taxon>Bacteria</taxon>
        <taxon>Pseudomonadati</taxon>
        <taxon>Pseudomonadota</taxon>
        <taxon>Alphaproteobacteria</taxon>
        <taxon>Rhodobacterales</taxon>
        <taxon>Paracoccaceae</taxon>
        <taxon>Frigidibacter</taxon>
    </lineage>
</organism>
<keyword evidence="4 5" id="KW-0663">Pyridoxal phosphate</keyword>
<protein>
    <submittedName>
        <fullName evidence="7">O-acetylhomoserine aminocarboxypropyltransferase/O-acetylserine sulfhydrylase</fullName>
    </submittedName>
</protein>
<dbReference type="GO" id="GO:0006535">
    <property type="term" value="P:cysteine biosynthetic process from serine"/>
    <property type="evidence" value="ECO:0007669"/>
    <property type="project" value="TreeGrafter"/>
</dbReference>
<comment type="similarity">
    <text evidence="2 6">Belongs to the trans-sulfuration enzymes family.</text>
</comment>
<evidence type="ECO:0000256" key="2">
    <source>
        <dbReference type="ARBA" id="ARBA00009077"/>
    </source>
</evidence>
<dbReference type="Gene3D" id="3.40.640.10">
    <property type="entry name" value="Type I PLP-dependent aspartate aminotransferase-like (Major domain)"/>
    <property type="match status" value="1"/>
</dbReference>